<evidence type="ECO:0000313" key="1">
    <source>
        <dbReference type="EMBL" id="GAA0161775.1"/>
    </source>
</evidence>
<reference evidence="1 2" key="1">
    <citation type="submission" date="2024-01" db="EMBL/GenBank/DDBJ databases">
        <title>The complete chloroplast genome sequence of Lithospermum erythrorhizon: insights into the phylogenetic relationship among Boraginaceae species and the maternal lineages of purple gromwells.</title>
        <authorList>
            <person name="Okada T."/>
            <person name="Watanabe K."/>
        </authorList>
    </citation>
    <scope>NUCLEOTIDE SEQUENCE [LARGE SCALE GENOMIC DNA]</scope>
</reference>
<dbReference type="EMBL" id="BAABME010004273">
    <property type="protein sequence ID" value="GAA0161775.1"/>
    <property type="molecule type" value="Genomic_DNA"/>
</dbReference>
<gene>
    <name evidence="1" type="ORF">LIER_18012</name>
</gene>
<organism evidence="1 2">
    <name type="scientific">Lithospermum erythrorhizon</name>
    <name type="common">Purple gromwell</name>
    <name type="synonym">Lithospermum officinale var. erythrorhizon</name>
    <dbReference type="NCBI Taxonomy" id="34254"/>
    <lineage>
        <taxon>Eukaryota</taxon>
        <taxon>Viridiplantae</taxon>
        <taxon>Streptophyta</taxon>
        <taxon>Embryophyta</taxon>
        <taxon>Tracheophyta</taxon>
        <taxon>Spermatophyta</taxon>
        <taxon>Magnoliopsida</taxon>
        <taxon>eudicotyledons</taxon>
        <taxon>Gunneridae</taxon>
        <taxon>Pentapetalae</taxon>
        <taxon>asterids</taxon>
        <taxon>lamiids</taxon>
        <taxon>Boraginales</taxon>
        <taxon>Boraginaceae</taxon>
        <taxon>Boraginoideae</taxon>
        <taxon>Lithospermeae</taxon>
        <taxon>Lithospermum</taxon>
    </lineage>
</organism>
<comment type="caution">
    <text evidence="1">The sequence shown here is derived from an EMBL/GenBank/DDBJ whole genome shotgun (WGS) entry which is preliminary data.</text>
</comment>
<proteinExistence type="predicted"/>
<keyword evidence="2" id="KW-1185">Reference proteome</keyword>
<evidence type="ECO:0008006" key="3">
    <source>
        <dbReference type="Google" id="ProtNLM"/>
    </source>
</evidence>
<dbReference type="AlphaFoldDB" id="A0AAV3QE63"/>
<sequence length="122" mass="13743">MEGNREGSSITRPPRLDGSNYPYWKAKMTAFLRSVDTITWKAVLIGWTEPTEANEEGILVVKEEQNWTNVEALGNCKALNAIFCVVSPEVFILISSCTVAKEAWEILQTTYEGTLKVRMSRL</sequence>
<dbReference type="Pfam" id="PF14223">
    <property type="entry name" value="Retrotran_gag_2"/>
    <property type="match status" value="1"/>
</dbReference>
<protein>
    <recommendedName>
        <fullName evidence="3">Gag-pol polyprotein</fullName>
    </recommendedName>
</protein>
<accession>A0AAV3QE63</accession>
<dbReference type="Proteomes" id="UP001454036">
    <property type="component" value="Unassembled WGS sequence"/>
</dbReference>
<evidence type="ECO:0000313" key="2">
    <source>
        <dbReference type="Proteomes" id="UP001454036"/>
    </source>
</evidence>
<name>A0AAV3QE63_LITER</name>